<evidence type="ECO:0000256" key="4">
    <source>
        <dbReference type="ARBA" id="ARBA00022618"/>
    </source>
</evidence>
<dbReference type="InterPro" id="IPR045335">
    <property type="entry name" value="FtsQ_C_sf"/>
</dbReference>
<dbReference type="PANTHER" id="PTHR35851">
    <property type="entry name" value="CELL DIVISION PROTEIN FTSQ"/>
    <property type="match status" value="1"/>
</dbReference>
<dbReference type="Gene3D" id="3.40.50.11690">
    <property type="entry name" value="Cell division protein FtsQ/DivIB"/>
    <property type="match status" value="1"/>
</dbReference>
<comment type="similarity">
    <text evidence="9">Belongs to the FtsQ/DivIB family. FtsQ subfamily.</text>
</comment>
<accession>A0ABY1NZN6</accession>
<evidence type="ECO:0000256" key="2">
    <source>
        <dbReference type="ARBA" id="ARBA00022475"/>
    </source>
</evidence>
<comment type="function">
    <text evidence="9">Essential cell division protein.</text>
</comment>
<keyword evidence="2 9" id="KW-1003">Cell membrane</keyword>
<keyword evidence="8 9" id="KW-0131">Cell cycle</keyword>
<dbReference type="Pfam" id="PF03799">
    <property type="entry name" value="FtsQ_DivIB_C"/>
    <property type="match status" value="1"/>
</dbReference>
<keyword evidence="12" id="KW-1185">Reference proteome</keyword>
<organism evidence="11 12">
    <name type="scientific">Shimia sagamensis</name>
    <dbReference type="NCBI Taxonomy" id="1566352"/>
    <lineage>
        <taxon>Bacteria</taxon>
        <taxon>Pseudomonadati</taxon>
        <taxon>Pseudomonadota</taxon>
        <taxon>Alphaproteobacteria</taxon>
        <taxon>Rhodobacterales</taxon>
        <taxon>Roseobacteraceae</taxon>
    </lineage>
</organism>
<gene>
    <name evidence="9" type="primary">ftsQ</name>
    <name evidence="11" type="ORF">SAMN06265373_104135</name>
</gene>
<dbReference type="InterPro" id="IPR026579">
    <property type="entry name" value="FtsQ"/>
</dbReference>
<dbReference type="Gene3D" id="3.10.20.310">
    <property type="entry name" value="membrane protein fhac"/>
    <property type="match status" value="1"/>
</dbReference>
<dbReference type="PANTHER" id="PTHR35851:SF1">
    <property type="entry name" value="CELL DIVISION PROTEIN FTSQ"/>
    <property type="match status" value="1"/>
</dbReference>
<protein>
    <recommendedName>
        <fullName evidence="9">Cell division protein FtsQ</fullName>
    </recommendedName>
</protein>
<keyword evidence="3 9" id="KW-0997">Cell inner membrane</keyword>
<keyword evidence="4 9" id="KW-0132">Cell division</keyword>
<name>A0ABY1NZN6_9RHOB</name>
<evidence type="ECO:0000313" key="11">
    <source>
        <dbReference type="EMBL" id="SMP22221.1"/>
    </source>
</evidence>
<comment type="subcellular location">
    <subcellularLocation>
        <location evidence="9">Cell inner membrane</location>
        <topology evidence="9">Single-pass type II membrane protein</topology>
    </subcellularLocation>
    <subcellularLocation>
        <location evidence="1">Membrane</location>
    </subcellularLocation>
    <text evidence="9">Localizes to the division septum.</text>
</comment>
<evidence type="ECO:0000313" key="12">
    <source>
        <dbReference type="Proteomes" id="UP001157961"/>
    </source>
</evidence>
<evidence type="ECO:0000259" key="10">
    <source>
        <dbReference type="PROSITE" id="PS51779"/>
    </source>
</evidence>
<dbReference type="InterPro" id="IPR005548">
    <property type="entry name" value="Cell_div_FtsQ/DivIB_C"/>
</dbReference>
<evidence type="ECO:0000256" key="8">
    <source>
        <dbReference type="ARBA" id="ARBA00023306"/>
    </source>
</evidence>
<evidence type="ECO:0000256" key="9">
    <source>
        <dbReference type="HAMAP-Rule" id="MF_00911"/>
    </source>
</evidence>
<dbReference type="HAMAP" id="MF_00911">
    <property type="entry name" value="FtsQ_subfam"/>
    <property type="match status" value="1"/>
</dbReference>
<evidence type="ECO:0000256" key="6">
    <source>
        <dbReference type="ARBA" id="ARBA00022989"/>
    </source>
</evidence>
<feature type="transmembrane region" description="Helical" evidence="9">
    <location>
        <begin position="31"/>
        <end position="50"/>
    </location>
</feature>
<dbReference type="RefSeq" id="WP_283426103.1">
    <property type="nucleotide sequence ID" value="NZ_FXTY01000004.1"/>
</dbReference>
<evidence type="ECO:0000256" key="3">
    <source>
        <dbReference type="ARBA" id="ARBA00022519"/>
    </source>
</evidence>
<dbReference type="PROSITE" id="PS51779">
    <property type="entry name" value="POTRA"/>
    <property type="match status" value="1"/>
</dbReference>
<dbReference type="GO" id="GO:0051301">
    <property type="term" value="P:cell division"/>
    <property type="evidence" value="ECO:0007669"/>
    <property type="project" value="UniProtKB-KW"/>
</dbReference>
<reference evidence="11 12" key="1">
    <citation type="submission" date="2017-05" db="EMBL/GenBank/DDBJ databases">
        <authorList>
            <person name="Varghese N."/>
            <person name="Submissions S."/>
        </authorList>
    </citation>
    <scope>NUCLEOTIDE SEQUENCE [LARGE SCALE GENOMIC DNA]</scope>
    <source>
        <strain evidence="11 12">DSM 29734</strain>
    </source>
</reference>
<evidence type="ECO:0000256" key="1">
    <source>
        <dbReference type="ARBA" id="ARBA00004370"/>
    </source>
</evidence>
<feature type="domain" description="POTRA" evidence="10">
    <location>
        <begin position="76"/>
        <end position="144"/>
    </location>
</feature>
<keyword evidence="6 9" id="KW-1133">Transmembrane helix</keyword>
<keyword evidence="7 9" id="KW-0472">Membrane</keyword>
<dbReference type="EMBL" id="FXTY01000004">
    <property type="protein sequence ID" value="SMP22221.1"/>
    <property type="molecule type" value="Genomic_DNA"/>
</dbReference>
<dbReference type="Proteomes" id="UP001157961">
    <property type="component" value="Unassembled WGS sequence"/>
</dbReference>
<dbReference type="InterPro" id="IPR013685">
    <property type="entry name" value="POTRA_FtsQ_type"/>
</dbReference>
<proteinExistence type="inferred from homology"/>
<dbReference type="InterPro" id="IPR034746">
    <property type="entry name" value="POTRA"/>
</dbReference>
<sequence length="292" mass="32295">MRSLTSGRRDNAPSRWGYRFERLMLTPLFRLFLRVVVPFAVVAGSTAIWLSDEGRRESLNLAVSDLRREIATRPEFMVSAMTVDGASQGTSEDIREILSLSFPASSFDLDLPAIRERVEELPAIASAAVRVRPGGILQLNIAERTPVVVWRTHEGLTLVDPEGHVTGPAISRVAYPQMPLIAGEGAELHVPEALRLFSAAAPLNSRVIGLVRVGERRWDLVLDRGQRIKLPEQGAVEALDRVVALNNAEELLERDVKVVDMRLAHRPTVQLTEQAVDAWWQASQMTTGTVGQ</sequence>
<evidence type="ECO:0000256" key="7">
    <source>
        <dbReference type="ARBA" id="ARBA00023136"/>
    </source>
</evidence>
<keyword evidence="5 9" id="KW-0812">Transmembrane</keyword>
<dbReference type="Pfam" id="PF08478">
    <property type="entry name" value="POTRA_1"/>
    <property type="match status" value="1"/>
</dbReference>
<evidence type="ECO:0000256" key="5">
    <source>
        <dbReference type="ARBA" id="ARBA00022692"/>
    </source>
</evidence>
<comment type="caution">
    <text evidence="11">The sequence shown here is derived from an EMBL/GenBank/DDBJ whole genome shotgun (WGS) entry which is preliminary data.</text>
</comment>